<dbReference type="InterPro" id="IPR029063">
    <property type="entry name" value="SAM-dependent_MTases_sf"/>
</dbReference>
<dbReference type="Gene3D" id="3.40.50.150">
    <property type="entry name" value="Vaccinia Virus protein VP39"/>
    <property type="match status" value="1"/>
</dbReference>
<reference evidence="2 3" key="1">
    <citation type="submission" date="2023-11" db="EMBL/GenBank/DDBJ databases">
        <title>Actinomadura monticuli sp. nov., isolated from volcanic ash.</title>
        <authorList>
            <person name="Lee S.D."/>
            <person name="Yang H."/>
            <person name="Kim I.S."/>
        </authorList>
    </citation>
    <scope>NUCLEOTIDE SEQUENCE [LARGE SCALE GENOMIC DNA]</scope>
    <source>
        <strain evidence="2 3">DLS-62</strain>
    </source>
</reference>
<keyword evidence="3" id="KW-1185">Reference proteome</keyword>
<dbReference type="EMBL" id="JAXCEI010000005">
    <property type="protein sequence ID" value="MFA1539945.1"/>
    <property type="molecule type" value="Genomic_DNA"/>
</dbReference>
<dbReference type="Pfam" id="PF01861">
    <property type="entry name" value="BpsA_C"/>
    <property type="match status" value="1"/>
</dbReference>
<comment type="caution">
    <text evidence="2">The sequence shown here is derived from an EMBL/GenBank/DDBJ whole genome shotgun (WGS) entry which is preliminary data.</text>
</comment>
<evidence type="ECO:0000259" key="1">
    <source>
        <dbReference type="Pfam" id="PF01861"/>
    </source>
</evidence>
<organism evidence="2 3">
    <name type="scientific">Actinomadura monticuli</name>
    <dbReference type="NCBI Taxonomy" id="3097367"/>
    <lineage>
        <taxon>Bacteria</taxon>
        <taxon>Bacillati</taxon>
        <taxon>Actinomycetota</taxon>
        <taxon>Actinomycetes</taxon>
        <taxon>Streptosporangiales</taxon>
        <taxon>Thermomonosporaceae</taxon>
        <taxon>Actinomadura</taxon>
    </lineage>
</organism>
<feature type="domain" description="N(4)-bis(aminopropyl)spermidine synthase C-terminal" evidence="1">
    <location>
        <begin position="118"/>
        <end position="299"/>
    </location>
</feature>
<sequence length="562" mass="60040">MTNAEQQETPLEAVRALRADFGIDARRVDQVGRLLAGAEFRTIEEVVSLTGTSRRTVEAVFRALEPDLEPSGEGRRVARRHVGEYGRVFGEREPFGAADPWTESARRDPAAIAAAAELIAAAPPPVQALDHVPATAETVVKRARFMLDGFDLTGAHVLFVGDHDLSSLGLFLAGGAPGLRASVVDVDERLLEFADGEAARRGWDVRCHFADLRLGLPAALRESCELVFTDPPYTPEGVQLFVARGLQGLRDHRNGRVLLAYGFGERQPALGLAVQKALNPLHLAYEAMLPGFNRYVGAQAVGGAAALYVLRPTRRTAGAARAVADDPRTAMYTHGAQSVEAGGGLDAGAAARVLELGADSGGKTLLVGDGWPADAPGRRLALPAFLGAPLPRNLQDHGTVLVDLYPGFGASAVRALLASNARRAGLVCRNDLPFLKDAAGQQEFARLIGPKYRITRLLRSTPGPDLAFVLAEKAEPAADAGRVLGYMYARAHGKLGNGWREGLIAARKAAGGTLTKSEARAAIEASATRPDLLERSLMELPLHLFDELGRDVRRSVDQTRTR</sequence>
<protein>
    <submittedName>
        <fullName evidence="2">Bis-aminopropyl spermidine synthase family protein</fullName>
    </submittedName>
</protein>
<dbReference type="Proteomes" id="UP001569963">
    <property type="component" value="Unassembled WGS sequence"/>
</dbReference>
<dbReference type="RefSeq" id="WP_371949849.1">
    <property type="nucleotide sequence ID" value="NZ_JAXCEI010000005.1"/>
</dbReference>
<evidence type="ECO:0000313" key="3">
    <source>
        <dbReference type="Proteomes" id="UP001569963"/>
    </source>
</evidence>
<proteinExistence type="predicted"/>
<dbReference type="SUPFAM" id="SSF53335">
    <property type="entry name" value="S-adenosyl-L-methionine-dependent methyltransferases"/>
    <property type="match status" value="1"/>
</dbReference>
<gene>
    <name evidence="2" type="ORF">SM611_13490</name>
</gene>
<evidence type="ECO:0000313" key="2">
    <source>
        <dbReference type="EMBL" id="MFA1539945.1"/>
    </source>
</evidence>
<name>A0ABV4Q9W2_9ACTN</name>
<accession>A0ABV4Q9W2</accession>
<dbReference type="InterPro" id="IPR002723">
    <property type="entry name" value="BpsA_C"/>
</dbReference>